<name>W7V0A0_RUMFL</name>
<dbReference type="NCBIfam" id="TIGR01603">
    <property type="entry name" value="maj_tail_phi13"/>
    <property type="match status" value="1"/>
</dbReference>
<dbReference type="RefSeq" id="WP_037298035.1">
    <property type="nucleotide sequence ID" value="NZ_ATAX01000017.1"/>
</dbReference>
<organism evidence="2 3">
    <name type="scientific">Ruminococcus flavefaciens 007c</name>
    <dbReference type="NCBI Taxonomy" id="1341157"/>
    <lineage>
        <taxon>Bacteria</taxon>
        <taxon>Bacillati</taxon>
        <taxon>Bacillota</taxon>
        <taxon>Clostridia</taxon>
        <taxon>Eubacteriales</taxon>
        <taxon>Oscillospiraceae</taxon>
        <taxon>Ruminococcus</taxon>
    </lineage>
</organism>
<dbReference type="eggNOG" id="ENOG502Z7JU">
    <property type="taxonomic scope" value="Bacteria"/>
</dbReference>
<feature type="region of interest" description="Disordered" evidence="1">
    <location>
        <begin position="191"/>
        <end position="216"/>
    </location>
</feature>
<dbReference type="Proteomes" id="UP000019365">
    <property type="component" value="Unassembled WGS sequence"/>
</dbReference>
<sequence length="216" mass="23404">MALKKNKVKFGLNKVHWAKITAWSDDGVPTFATPVRLPGAVSLSIDANGENDNFYADNTVYYVINNNAGYEGDLEIALITTDFATDILGEQLDSKGVLVERNDAETSQFALLFEFDGDKNHIRHVLYCCSASRPATEGQTTEESKEVKTETLSLKASALPSGLVKSKTCESTDETTYNNWYNTVYIPTAATTNNSTNTRSASTTKGGSTAASTTTD</sequence>
<reference evidence="2 3" key="1">
    <citation type="journal article" date="2014" name="PLoS ONE">
        <title>Rumen cellulosomics: divergent fiber-degrading strategies revealed by comparative genome-wide analysis of six ruminococcal strains.</title>
        <authorList>
            <person name="Dassa B."/>
            <person name="Borovok I."/>
            <person name="Ruimy-Israeli V."/>
            <person name="Lamed R."/>
            <person name="Flint H.J."/>
            <person name="Duncan S.H."/>
            <person name="Henrissat B."/>
            <person name="Coutinho P."/>
            <person name="Morrison M."/>
            <person name="Mosoni P."/>
            <person name="Yeoman C.J."/>
            <person name="White B.A."/>
            <person name="Bayer E.A."/>
        </authorList>
    </citation>
    <scope>NUCLEOTIDE SEQUENCE [LARGE SCALE GENOMIC DNA]</scope>
    <source>
        <strain evidence="2 3">007c</strain>
    </source>
</reference>
<accession>W7V0A0</accession>
<proteinExistence type="predicted"/>
<gene>
    <name evidence="2" type="ORF">RF007C_02615</name>
</gene>
<evidence type="ECO:0000256" key="1">
    <source>
        <dbReference type="SAM" id="MobiDB-lite"/>
    </source>
</evidence>
<protein>
    <submittedName>
        <fullName evidence="2">Phage tail protein</fullName>
    </submittedName>
</protein>
<dbReference type="InterPro" id="IPR006490">
    <property type="entry name" value="Maj_tail_phi13"/>
</dbReference>
<dbReference type="PATRIC" id="fig|1341157.4.peg.1162"/>
<comment type="caution">
    <text evidence="2">The sequence shown here is derived from an EMBL/GenBank/DDBJ whole genome shotgun (WGS) entry which is preliminary data.</text>
</comment>
<dbReference type="OrthoDB" id="9780018at2"/>
<evidence type="ECO:0000313" key="3">
    <source>
        <dbReference type="Proteomes" id="UP000019365"/>
    </source>
</evidence>
<dbReference type="AlphaFoldDB" id="W7V0A0"/>
<dbReference type="EMBL" id="ATAX01000017">
    <property type="protein sequence ID" value="EWM54142.1"/>
    <property type="molecule type" value="Genomic_DNA"/>
</dbReference>
<keyword evidence="3" id="KW-1185">Reference proteome</keyword>
<evidence type="ECO:0000313" key="2">
    <source>
        <dbReference type="EMBL" id="EWM54142.1"/>
    </source>
</evidence>